<evidence type="ECO:0000256" key="4">
    <source>
        <dbReference type="ARBA" id="ARBA00022692"/>
    </source>
</evidence>
<comment type="subcellular location">
    <subcellularLocation>
        <location evidence="1">Cell membrane</location>
        <topology evidence="1">Multi-pass membrane protein</topology>
    </subcellularLocation>
</comment>
<gene>
    <name evidence="9" type="ORF">METZ01_LOCUS84013</name>
</gene>
<keyword evidence="2" id="KW-0813">Transport</keyword>
<dbReference type="SUPFAM" id="SSF161098">
    <property type="entry name" value="MetI-like"/>
    <property type="match status" value="1"/>
</dbReference>
<evidence type="ECO:0000256" key="1">
    <source>
        <dbReference type="ARBA" id="ARBA00004651"/>
    </source>
</evidence>
<accession>A0A381USP3</accession>
<dbReference type="Pfam" id="PF12911">
    <property type="entry name" value="OppC_N"/>
    <property type="match status" value="1"/>
</dbReference>
<proteinExistence type="predicted"/>
<dbReference type="AlphaFoldDB" id="A0A381USP3"/>
<feature type="transmembrane region" description="Helical" evidence="7">
    <location>
        <begin position="32"/>
        <end position="58"/>
    </location>
</feature>
<dbReference type="InterPro" id="IPR025966">
    <property type="entry name" value="OppC_N"/>
</dbReference>
<evidence type="ECO:0000313" key="9">
    <source>
        <dbReference type="EMBL" id="SVA31159.1"/>
    </source>
</evidence>
<evidence type="ECO:0000256" key="5">
    <source>
        <dbReference type="ARBA" id="ARBA00022989"/>
    </source>
</evidence>
<dbReference type="PANTHER" id="PTHR43386:SF1">
    <property type="entry name" value="D,D-DIPEPTIDE TRANSPORT SYSTEM PERMEASE PROTEIN DDPC-RELATED"/>
    <property type="match status" value="1"/>
</dbReference>
<feature type="non-terminal residue" evidence="9">
    <location>
        <position position="1"/>
    </location>
</feature>
<organism evidence="9">
    <name type="scientific">marine metagenome</name>
    <dbReference type="NCBI Taxonomy" id="408172"/>
    <lineage>
        <taxon>unclassified sequences</taxon>
        <taxon>metagenomes</taxon>
        <taxon>ecological metagenomes</taxon>
    </lineage>
</organism>
<feature type="transmembrane region" description="Helical" evidence="7">
    <location>
        <begin position="288"/>
        <end position="308"/>
    </location>
</feature>
<evidence type="ECO:0000259" key="8">
    <source>
        <dbReference type="PROSITE" id="PS50928"/>
    </source>
</evidence>
<keyword evidence="5 7" id="KW-1133">Transmembrane helix</keyword>
<keyword evidence="6 7" id="KW-0472">Membrane</keyword>
<feature type="transmembrane region" description="Helical" evidence="7">
    <location>
        <begin position="228"/>
        <end position="253"/>
    </location>
</feature>
<dbReference type="GO" id="GO:0055085">
    <property type="term" value="P:transmembrane transport"/>
    <property type="evidence" value="ECO:0007669"/>
    <property type="project" value="InterPro"/>
</dbReference>
<dbReference type="PROSITE" id="PS50928">
    <property type="entry name" value="ABC_TM1"/>
    <property type="match status" value="1"/>
</dbReference>
<evidence type="ECO:0000256" key="2">
    <source>
        <dbReference type="ARBA" id="ARBA00022448"/>
    </source>
</evidence>
<dbReference type="Gene3D" id="1.10.3720.10">
    <property type="entry name" value="MetI-like"/>
    <property type="match status" value="1"/>
</dbReference>
<sequence>VNETEDTQNIEGLKPAVSLFEERWNIFKLNRLAYFSFIFLIFLFVLALIGKVLTRWIVVFDPQLVRLPEKFLPPLTPFTSEIVSAEYAPKFNIYLLGTDELGRDIFARMLEGTSISLTVGFVAVSISIFLGIFFGGIAGFYGRLKFGFITIDTMIMRFVDIMLCFPTFFLILTVVALLPPSIYNIMIVIGLTSWMGTARFVRAEFLALRELDYVAAARSQAIPEWRIIFIHMVPNAIAPVLVSATIGVATAILTESSLSFLGFGVQPPDATWGNILADGKQFIFDAPWITFIPGFSILFVVLAFNLCGEGLREAFNPRLKEGI</sequence>
<evidence type="ECO:0000256" key="7">
    <source>
        <dbReference type="SAM" id="Phobius"/>
    </source>
</evidence>
<dbReference type="Pfam" id="PF00528">
    <property type="entry name" value="BPD_transp_1"/>
    <property type="match status" value="1"/>
</dbReference>
<protein>
    <recommendedName>
        <fullName evidence="8">ABC transmembrane type-1 domain-containing protein</fullName>
    </recommendedName>
</protein>
<evidence type="ECO:0000256" key="6">
    <source>
        <dbReference type="ARBA" id="ARBA00023136"/>
    </source>
</evidence>
<evidence type="ECO:0000256" key="3">
    <source>
        <dbReference type="ARBA" id="ARBA00022475"/>
    </source>
</evidence>
<feature type="transmembrane region" description="Helical" evidence="7">
    <location>
        <begin position="154"/>
        <end position="176"/>
    </location>
</feature>
<dbReference type="InterPro" id="IPR035906">
    <property type="entry name" value="MetI-like_sf"/>
</dbReference>
<dbReference type="GO" id="GO:0005886">
    <property type="term" value="C:plasma membrane"/>
    <property type="evidence" value="ECO:0007669"/>
    <property type="project" value="UniProtKB-SubCell"/>
</dbReference>
<dbReference type="InterPro" id="IPR000515">
    <property type="entry name" value="MetI-like"/>
</dbReference>
<dbReference type="EMBL" id="UINC01007054">
    <property type="protein sequence ID" value="SVA31159.1"/>
    <property type="molecule type" value="Genomic_DNA"/>
</dbReference>
<dbReference type="InterPro" id="IPR050366">
    <property type="entry name" value="BP-dependent_transpt_permease"/>
</dbReference>
<dbReference type="CDD" id="cd06261">
    <property type="entry name" value="TM_PBP2"/>
    <property type="match status" value="1"/>
</dbReference>
<keyword evidence="3" id="KW-1003">Cell membrane</keyword>
<feature type="transmembrane region" description="Helical" evidence="7">
    <location>
        <begin position="119"/>
        <end position="142"/>
    </location>
</feature>
<keyword evidence="4 7" id="KW-0812">Transmembrane</keyword>
<feature type="domain" description="ABC transmembrane type-1" evidence="8">
    <location>
        <begin position="113"/>
        <end position="308"/>
    </location>
</feature>
<name>A0A381USP3_9ZZZZ</name>
<dbReference type="PANTHER" id="PTHR43386">
    <property type="entry name" value="OLIGOPEPTIDE TRANSPORT SYSTEM PERMEASE PROTEIN APPC"/>
    <property type="match status" value="1"/>
</dbReference>
<reference evidence="9" key="1">
    <citation type="submission" date="2018-05" db="EMBL/GenBank/DDBJ databases">
        <authorList>
            <person name="Lanie J.A."/>
            <person name="Ng W.-L."/>
            <person name="Kazmierczak K.M."/>
            <person name="Andrzejewski T.M."/>
            <person name="Davidsen T.M."/>
            <person name="Wayne K.J."/>
            <person name="Tettelin H."/>
            <person name="Glass J.I."/>
            <person name="Rusch D."/>
            <person name="Podicherti R."/>
            <person name="Tsui H.-C.T."/>
            <person name="Winkler M.E."/>
        </authorList>
    </citation>
    <scope>NUCLEOTIDE SEQUENCE</scope>
</reference>
<feature type="transmembrane region" description="Helical" evidence="7">
    <location>
        <begin position="182"/>
        <end position="201"/>
    </location>
</feature>